<keyword evidence="1" id="KW-1133">Transmembrane helix</keyword>
<keyword evidence="1" id="KW-0812">Transmembrane</keyword>
<feature type="transmembrane region" description="Helical" evidence="1">
    <location>
        <begin position="327"/>
        <end position="343"/>
    </location>
</feature>
<protein>
    <submittedName>
        <fullName evidence="2">Uncharacterized protein</fullName>
    </submittedName>
</protein>
<dbReference type="AlphaFoldDB" id="A0A2R4G4Q6"/>
<feature type="transmembrane region" description="Helical" evidence="1">
    <location>
        <begin position="61"/>
        <end position="83"/>
    </location>
</feature>
<feature type="transmembrane region" description="Helical" evidence="1">
    <location>
        <begin position="113"/>
        <end position="131"/>
    </location>
</feature>
<dbReference type="RefSeq" id="WP_107646482.1">
    <property type="nucleotide sequence ID" value="NZ_CP028341.1"/>
</dbReference>
<gene>
    <name evidence="2" type="ORF">C8077_08015</name>
</gene>
<organism evidence="2 3">
    <name type="scientific">Bifidobacterium adolescentis</name>
    <dbReference type="NCBI Taxonomy" id="1680"/>
    <lineage>
        <taxon>Bacteria</taxon>
        <taxon>Bacillati</taxon>
        <taxon>Actinomycetota</taxon>
        <taxon>Actinomycetes</taxon>
        <taxon>Bifidobacteriales</taxon>
        <taxon>Bifidobacteriaceae</taxon>
        <taxon>Bifidobacterium</taxon>
    </lineage>
</organism>
<keyword evidence="1" id="KW-0472">Membrane</keyword>
<proteinExistence type="predicted"/>
<reference evidence="2 3" key="1">
    <citation type="submission" date="2018-03" db="EMBL/GenBank/DDBJ databases">
        <authorList>
            <person name="Keele B.F."/>
        </authorList>
    </citation>
    <scope>NUCLEOTIDE SEQUENCE [LARGE SCALE GENOMIC DNA]</scope>
    <source>
        <strain evidence="2 3">1-11</strain>
    </source>
</reference>
<feature type="transmembrane region" description="Helical" evidence="1">
    <location>
        <begin position="137"/>
        <end position="170"/>
    </location>
</feature>
<evidence type="ECO:0000256" key="1">
    <source>
        <dbReference type="SAM" id="Phobius"/>
    </source>
</evidence>
<name>A0A2R4G4Q6_BIFAD</name>
<sequence length="398" mass="45458">MSDELELANKGGWWENRNKNATLVLVFVVMLAAKLLTMLLPAKYFYDNNRILGMTNEDMRVHAWAGSYIVAANFFKAINIFGFTTLSQWSWFLGLFLTLIVFFMVLRLPEPDMVQTIFLLACIGLLNIYVFNIGKDVIQFLFFMAVYLVLLIPIESSIMKIVLAAVILYFESKVFRSYYVLIAALVLAIYCILVVFRRNHKIPPAVKIVITVATMYLLVCAMMVVASAVMHDEYQQIMDIRDYSLSGRENDVDSVTIIKNWVGGDNSTNLPLFLLNYLINAVRMMIPFELAVKGVQYLPFFFFQVAVTVYLVHLFGKLDEIEDNTQFLAISIFLGYVLASVLFEPDFGSWVRHEAATFPVLHLLVFSPNQRLSQWKLDVEKIKGRVGRHANTIARAEA</sequence>
<evidence type="ECO:0000313" key="3">
    <source>
        <dbReference type="Proteomes" id="UP000241454"/>
    </source>
</evidence>
<feature type="transmembrane region" description="Helical" evidence="1">
    <location>
        <begin position="208"/>
        <end position="230"/>
    </location>
</feature>
<feature type="transmembrane region" description="Helical" evidence="1">
    <location>
        <begin position="89"/>
        <end position="106"/>
    </location>
</feature>
<dbReference type="EMBL" id="CP028341">
    <property type="protein sequence ID" value="AVT45840.1"/>
    <property type="molecule type" value="Genomic_DNA"/>
</dbReference>
<feature type="transmembrane region" description="Helical" evidence="1">
    <location>
        <begin position="294"/>
        <end position="315"/>
    </location>
</feature>
<feature type="transmembrane region" description="Helical" evidence="1">
    <location>
        <begin position="177"/>
        <end position="196"/>
    </location>
</feature>
<dbReference type="Proteomes" id="UP000241454">
    <property type="component" value="Chromosome"/>
</dbReference>
<accession>A0A2R4G4Q6</accession>
<evidence type="ECO:0000313" key="2">
    <source>
        <dbReference type="EMBL" id="AVT45840.1"/>
    </source>
</evidence>
<feature type="transmembrane region" description="Helical" evidence="1">
    <location>
        <begin position="20"/>
        <end position="40"/>
    </location>
</feature>